<organism evidence="1 2">
    <name type="scientific">Suillus discolor</name>
    <dbReference type="NCBI Taxonomy" id="1912936"/>
    <lineage>
        <taxon>Eukaryota</taxon>
        <taxon>Fungi</taxon>
        <taxon>Dikarya</taxon>
        <taxon>Basidiomycota</taxon>
        <taxon>Agaricomycotina</taxon>
        <taxon>Agaricomycetes</taxon>
        <taxon>Agaricomycetidae</taxon>
        <taxon>Boletales</taxon>
        <taxon>Suillineae</taxon>
        <taxon>Suillaceae</taxon>
        <taxon>Suillus</taxon>
    </lineage>
</organism>
<dbReference type="Proteomes" id="UP000823399">
    <property type="component" value="Unassembled WGS sequence"/>
</dbReference>
<dbReference type="GeneID" id="64696676"/>
<dbReference type="AlphaFoldDB" id="A0A9P7JMK4"/>
<proteinExistence type="predicted"/>
<dbReference type="RefSeq" id="XP_041286090.1">
    <property type="nucleotide sequence ID" value="XM_041434417.1"/>
</dbReference>
<dbReference type="OrthoDB" id="2652595at2759"/>
<evidence type="ECO:0000313" key="2">
    <source>
        <dbReference type="Proteomes" id="UP000823399"/>
    </source>
</evidence>
<reference evidence="1" key="1">
    <citation type="journal article" date="2020" name="New Phytol.">
        <title>Comparative genomics reveals dynamic genome evolution in host specialist ectomycorrhizal fungi.</title>
        <authorList>
            <person name="Lofgren L.A."/>
            <person name="Nguyen N.H."/>
            <person name="Vilgalys R."/>
            <person name="Ruytinx J."/>
            <person name="Liao H.L."/>
            <person name="Branco S."/>
            <person name="Kuo A."/>
            <person name="LaButti K."/>
            <person name="Lipzen A."/>
            <person name="Andreopoulos W."/>
            <person name="Pangilinan J."/>
            <person name="Riley R."/>
            <person name="Hundley H."/>
            <person name="Na H."/>
            <person name="Barry K."/>
            <person name="Grigoriev I.V."/>
            <person name="Stajich J.E."/>
            <person name="Kennedy P.G."/>
        </authorList>
    </citation>
    <scope>NUCLEOTIDE SEQUENCE</scope>
    <source>
        <strain evidence="1">FC423</strain>
    </source>
</reference>
<gene>
    <name evidence="1" type="ORF">F5147DRAFT_658290</name>
</gene>
<protein>
    <submittedName>
        <fullName evidence="1">Uncharacterized protein</fullName>
    </submittedName>
</protein>
<accession>A0A9P7JMK4</accession>
<comment type="caution">
    <text evidence="1">The sequence shown here is derived from an EMBL/GenBank/DDBJ whole genome shotgun (WGS) entry which is preliminary data.</text>
</comment>
<keyword evidence="2" id="KW-1185">Reference proteome</keyword>
<sequence>MSCDANDPPIGTDCRKFHSNNQLVNRGMQTAVMDNRSIGEVESELDPVKEKLRATEDTVAYLSDKMGTYRYKWLEEYYCAENLECHMPYDVCVPHPAQIAEGAPSPAFSPEFLEWDGKDEA</sequence>
<name>A0A9P7JMK4_9AGAM</name>
<evidence type="ECO:0000313" key="1">
    <source>
        <dbReference type="EMBL" id="KAG2090031.1"/>
    </source>
</evidence>
<dbReference type="EMBL" id="JABBWM010000107">
    <property type="protein sequence ID" value="KAG2090031.1"/>
    <property type="molecule type" value="Genomic_DNA"/>
</dbReference>